<dbReference type="STRING" id="1077348.A0A2G8RRT9"/>
<feature type="compositionally biased region" description="Low complexity" evidence="1">
    <location>
        <begin position="102"/>
        <end position="137"/>
    </location>
</feature>
<feature type="transmembrane region" description="Helical" evidence="2">
    <location>
        <begin position="354"/>
        <end position="374"/>
    </location>
</feature>
<feature type="compositionally biased region" description="Low complexity" evidence="1">
    <location>
        <begin position="452"/>
        <end position="465"/>
    </location>
</feature>
<dbReference type="OrthoDB" id="3253553at2759"/>
<evidence type="ECO:0000313" key="3">
    <source>
        <dbReference type="EMBL" id="PIL24237.1"/>
    </source>
</evidence>
<proteinExistence type="predicted"/>
<gene>
    <name evidence="3" type="ORF">GSI_13990</name>
</gene>
<dbReference type="EMBL" id="AYKW01000067">
    <property type="protein sequence ID" value="PIL24237.1"/>
    <property type="molecule type" value="Genomic_DNA"/>
</dbReference>
<keyword evidence="2" id="KW-1133">Transmembrane helix</keyword>
<feature type="region of interest" description="Disordered" evidence="1">
    <location>
        <begin position="388"/>
        <end position="423"/>
    </location>
</feature>
<feature type="compositionally biased region" description="Polar residues" evidence="1">
    <location>
        <begin position="79"/>
        <end position="91"/>
    </location>
</feature>
<dbReference type="Proteomes" id="UP000230002">
    <property type="component" value="Unassembled WGS sequence"/>
</dbReference>
<evidence type="ECO:0000313" key="4">
    <source>
        <dbReference type="Proteomes" id="UP000230002"/>
    </source>
</evidence>
<keyword evidence="2" id="KW-0472">Membrane</keyword>
<comment type="caution">
    <text evidence="3">The sequence shown here is derived from an EMBL/GenBank/DDBJ whole genome shotgun (WGS) entry which is preliminary data.</text>
</comment>
<evidence type="ECO:0000256" key="2">
    <source>
        <dbReference type="SAM" id="Phobius"/>
    </source>
</evidence>
<accession>A0A2G8RRT9</accession>
<feature type="region of interest" description="Disordered" evidence="1">
    <location>
        <begin position="79"/>
        <end position="163"/>
    </location>
</feature>
<keyword evidence="2" id="KW-0812">Transmembrane</keyword>
<evidence type="ECO:0000256" key="1">
    <source>
        <dbReference type="SAM" id="MobiDB-lite"/>
    </source>
</evidence>
<feature type="compositionally biased region" description="Basic and acidic residues" evidence="1">
    <location>
        <begin position="203"/>
        <end position="213"/>
    </location>
</feature>
<organism evidence="3 4">
    <name type="scientific">Ganoderma sinense ZZ0214-1</name>
    <dbReference type="NCBI Taxonomy" id="1077348"/>
    <lineage>
        <taxon>Eukaryota</taxon>
        <taxon>Fungi</taxon>
        <taxon>Dikarya</taxon>
        <taxon>Basidiomycota</taxon>
        <taxon>Agaricomycotina</taxon>
        <taxon>Agaricomycetes</taxon>
        <taxon>Polyporales</taxon>
        <taxon>Polyporaceae</taxon>
        <taxon>Ganoderma</taxon>
    </lineage>
</organism>
<feature type="region of interest" description="Disordered" evidence="1">
    <location>
        <begin position="435"/>
        <end position="467"/>
    </location>
</feature>
<feature type="region of interest" description="Disordered" evidence="1">
    <location>
        <begin position="1"/>
        <end position="60"/>
    </location>
</feature>
<sequence length="538" mass="59675">MNLYSDHWLESPPPPSRFRRPWSPDPYDPLPTSSNVRTRDHNPYQSVGQWAVERRREPSDVSVEALDLADYATTLNRNNRFNHYSSQQTQFRPYDPYPPSPRSNRPLARTDSLSPPSLTSASVSSSQSNRSPTRRPFSLPPPSSYPGYSQGSHASQASRSRHDPRIVNPESEIDIAQFPSFSRGWYTRDHANPFSPPSSPHGHGGDDGPKRNPFDPSYTLDRDPFLDPYNPSPPLSYPYGSSYGHQSRSSRDHNLVPWSTDADGRPVDPEVKEERMRMLEREFGKNAKNADAPEHTVGSVDPKGKLITEGPKKRLAVRCLQVFLALAAAISSIYSGLVIKPSPAAPPAGKLPAYILYTLSFLTFFGCTFFFLIYPSCCGARKPRDTPLTGGPPGMMVLPVAGFPGQKPKKGKKGKGPPDGNVQVNLIVDPTMFGRDPERAHEDEEDDEDDGSSAVPGSYSGASSAARRRAPRRRSIFAGLAMEEQWKKARKILKWDVTVDTVLMLVWGLEFVLILLGKRCPVGDYLGCRMLAVSTVRP</sequence>
<name>A0A2G8RRT9_9APHY</name>
<protein>
    <submittedName>
        <fullName evidence="3">Uncharacterized protein</fullName>
    </submittedName>
</protein>
<feature type="region of interest" description="Disordered" evidence="1">
    <location>
        <begin position="187"/>
        <end position="267"/>
    </location>
</feature>
<keyword evidence="4" id="KW-1185">Reference proteome</keyword>
<dbReference type="AlphaFoldDB" id="A0A2G8RRT9"/>
<feature type="transmembrane region" description="Helical" evidence="2">
    <location>
        <begin position="497"/>
        <end position="516"/>
    </location>
</feature>
<feature type="transmembrane region" description="Helical" evidence="2">
    <location>
        <begin position="315"/>
        <end position="334"/>
    </location>
</feature>
<reference evidence="3 4" key="1">
    <citation type="journal article" date="2015" name="Sci. Rep.">
        <title>Chromosome-level genome map provides insights into diverse defense mechanisms in the medicinal fungus Ganoderma sinense.</title>
        <authorList>
            <person name="Zhu Y."/>
            <person name="Xu J."/>
            <person name="Sun C."/>
            <person name="Zhou S."/>
            <person name="Xu H."/>
            <person name="Nelson D.R."/>
            <person name="Qian J."/>
            <person name="Song J."/>
            <person name="Luo H."/>
            <person name="Xiang L."/>
            <person name="Li Y."/>
            <person name="Xu Z."/>
            <person name="Ji A."/>
            <person name="Wang L."/>
            <person name="Lu S."/>
            <person name="Hayward A."/>
            <person name="Sun W."/>
            <person name="Li X."/>
            <person name="Schwartz D.C."/>
            <person name="Wang Y."/>
            <person name="Chen S."/>
        </authorList>
    </citation>
    <scope>NUCLEOTIDE SEQUENCE [LARGE SCALE GENOMIC DNA]</scope>
    <source>
        <strain evidence="3 4">ZZ0214-1</strain>
    </source>
</reference>